<name>A0A955L1F1_9BACT</name>
<protein>
    <submittedName>
        <fullName evidence="1">Uncharacterized protein</fullName>
    </submittedName>
</protein>
<evidence type="ECO:0000313" key="1">
    <source>
        <dbReference type="EMBL" id="MCA9381243.1"/>
    </source>
</evidence>
<dbReference type="Proteomes" id="UP000775877">
    <property type="component" value="Unassembled WGS sequence"/>
</dbReference>
<dbReference type="AlphaFoldDB" id="A0A955L1F1"/>
<gene>
    <name evidence="1" type="ORF">KC678_03180</name>
</gene>
<dbReference type="EMBL" id="JAGQLJ010000066">
    <property type="protein sequence ID" value="MCA9381243.1"/>
    <property type="molecule type" value="Genomic_DNA"/>
</dbReference>
<organism evidence="1 2">
    <name type="scientific">Candidatus Dojkabacteria bacterium</name>
    <dbReference type="NCBI Taxonomy" id="2099670"/>
    <lineage>
        <taxon>Bacteria</taxon>
        <taxon>Candidatus Dojkabacteria</taxon>
    </lineage>
</organism>
<evidence type="ECO:0000313" key="2">
    <source>
        <dbReference type="Proteomes" id="UP000775877"/>
    </source>
</evidence>
<reference evidence="1" key="2">
    <citation type="journal article" date="2021" name="Microbiome">
        <title>Successional dynamics and alternative stable states in a saline activated sludge microbial community over 9 years.</title>
        <authorList>
            <person name="Wang Y."/>
            <person name="Ye J."/>
            <person name="Ju F."/>
            <person name="Liu L."/>
            <person name="Boyd J.A."/>
            <person name="Deng Y."/>
            <person name="Parks D.H."/>
            <person name="Jiang X."/>
            <person name="Yin X."/>
            <person name="Woodcroft B.J."/>
            <person name="Tyson G.W."/>
            <person name="Hugenholtz P."/>
            <person name="Polz M.F."/>
            <person name="Zhang T."/>
        </authorList>
    </citation>
    <scope>NUCLEOTIDE SEQUENCE</scope>
    <source>
        <strain evidence="1">HKST-UBA13</strain>
    </source>
</reference>
<comment type="caution">
    <text evidence="1">The sequence shown here is derived from an EMBL/GenBank/DDBJ whole genome shotgun (WGS) entry which is preliminary data.</text>
</comment>
<reference evidence="1" key="1">
    <citation type="submission" date="2020-04" db="EMBL/GenBank/DDBJ databases">
        <authorList>
            <person name="Zhang T."/>
        </authorList>
    </citation>
    <scope>NUCLEOTIDE SEQUENCE</scope>
    <source>
        <strain evidence="1">HKST-UBA13</strain>
    </source>
</reference>
<proteinExistence type="predicted"/>
<accession>A0A955L1F1</accession>
<sequence length="313" mass="35752">MSETKKFSRLPLNEKGELIKGECSLKSPTNLVFISQKKTGKTLTASNQPKILIADCEGGTKDFGFPVNNQVNVLKYEGEEAFKKTNKYGWLPMGLFQLVDELKQANDMTTYWRLFNEFDDRKDKATYEALVKHINKMPFPILMLDTITSFIEVSNSAALHEYNKNVKPESRKTDIKRVDEYGGVRLIRRKFEEVKQFVEQNAAPFIIFAGHIAEKKKVFKKSEDDISTVDIDLEGVLSKIFTVKASAIGIFQRTNEGCFLDFTKRDESDLGVRNAHLSNKVIKLADYISADDLVKGKTPKTYWSTIYPEIEFK</sequence>